<proteinExistence type="predicted"/>
<keyword evidence="1 4" id="KW-0378">Hydrolase</keyword>
<evidence type="ECO:0000259" key="3">
    <source>
        <dbReference type="Pfam" id="PF00561"/>
    </source>
</evidence>
<dbReference type="InterPro" id="IPR000073">
    <property type="entry name" value="AB_hydrolase_1"/>
</dbReference>
<dbReference type="PRINTS" id="PR00111">
    <property type="entry name" value="ABHYDROLASE"/>
</dbReference>
<dbReference type="SUPFAM" id="SSF53474">
    <property type="entry name" value="alpha/beta-Hydrolases"/>
    <property type="match status" value="1"/>
</dbReference>
<dbReference type="GO" id="GO:0016787">
    <property type="term" value="F:hydrolase activity"/>
    <property type="evidence" value="ECO:0007669"/>
    <property type="project" value="UniProtKB-KW"/>
</dbReference>
<evidence type="ECO:0000256" key="1">
    <source>
        <dbReference type="ARBA" id="ARBA00022801"/>
    </source>
</evidence>
<gene>
    <name evidence="4" type="ORF">OW729_00115</name>
</gene>
<evidence type="ECO:0000256" key="2">
    <source>
        <dbReference type="SAM" id="Phobius"/>
    </source>
</evidence>
<dbReference type="InterPro" id="IPR029058">
    <property type="entry name" value="AB_hydrolase_fold"/>
</dbReference>
<dbReference type="PANTHER" id="PTHR43798:SF31">
    <property type="entry name" value="AB HYDROLASE SUPERFAMILY PROTEIN YCLE"/>
    <property type="match status" value="1"/>
</dbReference>
<keyword evidence="2" id="KW-1133">Transmembrane helix</keyword>
<sequence>MSYILTDDNVKIFYKDKGIGENIVFIHGWASSMISFAIPAYYLSKKYRVITYDLRGHGKSDVTDKGLTINRFATDLQELLEQLNLKNVVLVGWSMGAHVLFKYIDMFGCDRLKGIGIVDMSPKLIRDDSWELGLYKGNFEKEDNLKALQEMDMDWQKYIEKFTRTLVPELDEKQFKYIMKGNLMNDPHVIKNMWNEMVNGDYRDVLRKIDVPTLILYGEKSTLYTEEVPKYLNEQITNTKMERFNGCTHLLVMEDTDKFIKVIDKFVANI</sequence>
<organism evidence="4 5">
    <name type="scientific">Clostridium brassicae</name>
    <dbReference type="NCBI Taxonomy" id="2999072"/>
    <lineage>
        <taxon>Bacteria</taxon>
        <taxon>Bacillati</taxon>
        <taxon>Bacillota</taxon>
        <taxon>Clostridia</taxon>
        <taxon>Eubacteriales</taxon>
        <taxon>Clostridiaceae</taxon>
        <taxon>Clostridium</taxon>
    </lineage>
</organism>
<dbReference type="RefSeq" id="WP_268059380.1">
    <property type="nucleotide sequence ID" value="NZ_JAPQFJ010000001.1"/>
</dbReference>
<feature type="domain" description="AB hydrolase-1" evidence="3">
    <location>
        <begin position="23"/>
        <end position="255"/>
    </location>
</feature>
<dbReference type="Proteomes" id="UP001144612">
    <property type="component" value="Unassembled WGS sequence"/>
</dbReference>
<dbReference type="InterPro" id="IPR050266">
    <property type="entry name" value="AB_hydrolase_sf"/>
</dbReference>
<evidence type="ECO:0000313" key="4">
    <source>
        <dbReference type="EMBL" id="MCY6957019.1"/>
    </source>
</evidence>
<name>A0ABT4D7K2_9CLOT</name>
<feature type="transmembrane region" description="Helical" evidence="2">
    <location>
        <begin position="23"/>
        <end position="43"/>
    </location>
</feature>
<keyword evidence="2" id="KW-0812">Transmembrane</keyword>
<keyword evidence="2" id="KW-0472">Membrane</keyword>
<dbReference type="PANTHER" id="PTHR43798">
    <property type="entry name" value="MONOACYLGLYCEROL LIPASE"/>
    <property type="match status" value="1"/>
</dbReference>
<accession>A0ABT4D7K2</accession>
<dbReference type="EMBL" id="JAPQFJ010000001">
    <property type="protein sequence ID" value="MCY6957019.1"/>
    <property type="molecule type" value="Genomic_DNA"/>
</dbReference>
<keyword evidence="5" id="KW-1185">Reference proteome</keyword>
<protein>
    <submittedName>
        <fullName evidence="4">Alpha/beta hydrolase</fullName>
    </submittedName>
</protein>
<dbReference type="Gene3D" id="3.40.50.1820">
    <property type="entry name" value="alpha/beta hydrolase"/>
    <property type="match status" value="1"/>
</dbReference>
<reference evidence="4" key="1">
    <citation type="submission" date="2022-12" db="EMBL/GenBank/DDBJ databases">
        <title>Clostridium sp. nov., isolated from industrial wastewater.</title>
        <authorList>
            <person name="Jiayan W."/>
        </authorList>
    </citation>
    <scope>NUCLEOTIDE SEQUENCE</scope>
    <source>
        <strain evidence="4">ZC22-4</strain>
    </source>
</reference>
<evidence type="ECO:0000313" key="5">
    <source>
        <dbReference type="Proteomes" id="UP001144612"/>
    </source>
</evidence>
<dbReference type="Pfam" id="PF00561">
    <property type="entry name" value="Abhydrolase_1"/>
    <property type="match status" value="1"/>
</dbReference>
<comment type="caution">
    <text evidence="4">The sequence shown here is derived from an EMBL/GenBank/DDBJ whole genome shotgun (WGS) entry which is preliminary data.</text>
</comment>